<keyword evidence="7" id="KW-0325">Glycoprotein</keyword>
<evidence type="ECO:0000256" key="8">
    <source>
        <dbReference type="SAM" id="Phobius"/>
    </source>
</evidence>
<keyword evidence="2" id="KW-1003">Cell membrane</keyword>
<sequence>MEKSRHDTNYIPLCPTSSSVCFIQVLADGSQRSEMRPIGTVVSTFRPDLRAPVPRAAAWESVLFLGGKPYKITRAIRRPRRSVSYPIQHNNVEWFQGSFQNNNNWYFLSDSRDSEVALVSQLKEIPIYIDSSIFIIRRDEFEAGNGSVAVWDGQVKAVMEPNKYERRKDLTGVNFKVLFRAPSDLHGEEAGYFYEDGLLEALLLVTLAHNICSNHRLHCYPVAPFGRTSDLGQIYEKLELNKSENMFGPYEDGMQRTLKEHNYAIVGPVESVLVSNHSCHLVTITGRLASQRLSIALTKNSIYTNLFNHLIDPIWNMFVVIRLSPVGISKNEGFNTMQNLTKRHVGRWERGWMALRQPPPREKRECLYVTLFSNEENISFSKALFLETDFNSQDIWYFLPDSSDSVAALLSLLKNEPIYIDSNIFIIRRDEVENRTGLVPIYEVYRKGQGAIGNPRHCLARAVLSMSFAVGLIIVTAYSAVLTSYLAVDFPSLPFEKWQGILNVASSWKLGVLNESSVFDMFSDAYNTSVQWTTDMGKIYEKLIMNKSENQFWTYEEGMWRSFTEPNYAYVGPEESVYVSNYTCQLVPIPGRTDEEYSTGTCATGVPDAEVRTVPWQILPDMYHILLKGKPSLQCLAVGHGLAMAYVLHQHSLFLLRGEVDAAALEELVHSLLTYHRYSCVTFFDDLQHPVVEKNERFRTMKSLTDRHVGRWVTRWDALRETLKGEERGCLYILFSSEETLCFSKSVLLSSFHPQNIWYFLPGSRASEAVLLSQLEGMPIYIDSSVFIIRRDEFEARNESVAIWDGKPKYKEACKYERRKDLTGVNLKVIFFEASSGRKTRMALIYEKLIVNKSENMFAVYDDGMKRTLKEPNYAFVGPTETVSFFNYTCSLVPVPGDVSHELLSIAFTKDSIYTNIFNHFIARLHENGILTRIKKRWITEMGKECLDSYDYKEATFFDIISLIGWISQESIYSQDVWYFLPDSVESETALLSQLKAMPIYIDSNVFIIRRDRFNFENGNWSKSLPEWETTFAGGRPEDLSQESKNIIVEGSGRQKKSCTELGKEIQLRRVEVLSLPFEKWQDILSVASSWKLGVMKESSDYDMFFNAYNNSYGKTSDMGQIFEKLIINKTENLFGPYEEGMGRTLTEPNYAFVGPAESVSVSNYTCELVAIPGELASERLSIALTKDSSYTNLFSHFIARFHEEGILQRIKDRWTTKRGKTCYESFDYKESTFTDIQSLIVFLSLSMLLSVIVLFLELFRHSCRKL</sequence>
<dbReference type="AlphaFoldDB" id="A0A7R8XBB9"/>
<evidence type="ECO:0000313" key="9">
    <source>
        <dbReference type="EMBL" id="CAD7244669.1"/>
    </source>
</evidence>
<dbReference type="InterPro" id="IPR052192">
    <property type="entry name" value="Insect_Ionotropic_Sensory_Rcpt"/>
</dbReference>
<evidence type="ECO:0000256" key="7">
    <source>
        <dbReference type="ARBA" id="ARBA00023180"/>
    </source>
</evidence>
<evidence type="ECO:0000256" key="2">
    <source>
        <dbReference type="ARBA" id="ARBA00022475"/>
    </source>
</evidence>
<dbReference type="PANTHER" id="PTHR42643">
    <property type="entry name" value="IONOTROPIC RECEPTOR 20A-RELATED"/>
    <property type="match status" value="1"/>
</dbReference>
<dbReference type="GO" id="GO:0005886">
    <property type="term" value="C:plasma membrane"/>
    <property type="evidence" value="ECO:0007669"/>
    <property type="project" value="UniProtKB-SubCell"/>
</dbReference>
<dbReference type="Gene3D" id="3.40.190.10">
    <property type="entry name" value="Periplasmic binding protein-like II"/>
    <property type="match status" value="6"/>
</dbReference>
<keyword evidence="10" id="KW-1185">Reference proteome</keyword>
<feature type="transmembrane region" description="Helical" evidence="8">
    <location>
        <begin position="1240"/>
        <end position="1260"/>
    </location>
</feature>
<dbReference type="Gene3D" id="1.10.287.70">
    <property type="match status" value="1"/>
</dbReference>
<organism evidence="9">
    <name type="scientific">Darwinula stevensoni</name>
    <dbReference type="NCBI Taxonomy" id="69355"/>
    <lineage>
        <taxon>Eukaryota</taxon>
        <taxon>Metazoa</taxon>
        <taxon>Ecdysozoa</taxon>
        <taxon>Arthropoda</taxon>
        <taxon>Crustacea</taxon>
        <taxon>Oligostraca</taxon>
        <taxon>Ostracoda</taxon>
        <taxon>Podocopa</taxon>
        <taxon>Podocopida</taxon>
        <taxon>Darwinulocopina</taxon>
        <taxon>Darwinuloidea</taxon>
        <taxon>Darwinulidae</taxon>
        <taxon>Darwinula</taxon>
    </lineage>
</organism>
<name>A0A7R8XBB9_9CRUS</name>
<evidence type="ECO:0000256" key="5">
    <source>
        <dbReference type="ARBA" id="ARBA00023136"/>
    </source>
</evidence>
<evidence type="ECO:0000256" key="6">
    <source>
        <dbReference type="ARBA" id="ARBA00023170"/>
    </source>
</evidence>
<dbReference type="EMBL" id="LR900199">
    <property type="protein sequence ID" value="CAD7244669.1"/>
    <property type="molecule type" value="Genomic_DNA"/>
</dbReference>
<keyword evidence="5 8" id="KW-0472">Membrane</keyword>
<reference evidence="9" key="1">
    <citation type="submission" date="2020-11" db="EMBL/GenBank/DDBJ databases">
        <authorList>
            <person name="Tran Van P."/>
        </authorList>
    </citation>
    <scope>NUCLEOTIDE SEQUENCE</scope>
</reference>
<dbReference type="PANTHER" id="PTHR42643:SF30">
    <property type="entry name" value="IONOTROPIC RECEPTOR 40A-RELATED"/>
    <property type="match status" value="1"/>
</dbReference>
<keyword evidence="4 8" id="KW-1133">Transmembrane helix</keyword>
<evidence type="ECO:0000313" key="10">
    <source>
        <dbReference type="Proteomes" id="UP000677054"/>
    </source>
</evidence>
<evidence type="ECO:0000256" key="4">
    <source>
        <dbReference type="ARBA" id="ARBA00022989"/>
    </source>
</evidence>
<keyword evidence="6" id="KW-0675">Receptor</keyword>
<dbReference type="SUPFAM" id="SSF53850">
    <property type="entry name" value="Periplasmic binding protein-like II"/>
    <property type="match status" value="2"/>
</dbReference>
<comment type="subcellular location">
    <subcellularLocation>
        <location evidence="1">Cell membrane</location>
        <topology evidence="1">Multi-pass membrane protein</topology>
    </subcellularLocation>
</comment>
<protein>
    <submittedName>
        <fullName evidence="9">Uncharacterized protein</fullName>
    </submittedName>
</protein>
<accession>A0A7R8XBB9</accession>
<keyword evidence="3 8" id="KW-0812">Transmembrane</keyword>
<gene>
    <name evidence="9" type="ORF">DSTB1V02_LOCUS4556</name>
</gene>
<evidence type="ECO:0000256" key="1">
    <source>
        <dbReference type="ARBA" id="ARBA00004651"/>
    </source>
</evidence>
<proteinExistence type="predicted"/>
<dbReference type="OrthoDB" id="6363928at2759"/>
<dbReference type="Proteomes" id="UP000677054">
    <property type="component" value="Unassembled WGS sequence"/>
</dbReference>
<evidence type="ECO:0000256" key="3">
    <source>
        <dbReference type="ARBA" id="ARBA00022692"/>
    </source>
</evidence>
<dbReference type="EMBL" id="CAJPEV010000682">
    <property type="protein sequence ID" value="CAG0887596.1"/>
    <property type="molecule type" value="Genomic_DNA"/>
</dbReference>